<protein>
    <submittedName>
        <fullName evidence="3">Sugar ABC transporter substrate-binding protein</fullName>
    </submittedName>
</protein>
<dbReference type="Proteomes" id="UP000307087">
    <property type="component" value="Unassembled WGS sequence"/>
</dbReference>
<dbReference type="SUPFAM" id="SSF53822">
    <property type="entry name" value="Periplasmic binding protein-like I"/>
    <property type="match status" value="1"/>
</dbReference>
<evidence type="ECO:0000259" key="2">
    <source>
        <dbReference type="Pfam" id="PF13407"/>
    </source>
</evidence>
<feature type="signal peptide" evidence="1">
    <location>
        <begin position="1"/>
        <end position="31"/>
    </location>
</feature>
<dbReference type="AlphaFoldDB" id="A0A4S8NDY6"/>
<evidence type="ECO:0000256" key="1">
    <source>
        <dbReference type="SAM" id="SignalP"/>
    </source>
</evidence>
<sequence>MNISRPRRLAMAAAGVVGAAALAACSSGSEASLGDGEVTQEVRDIVATSTEVPTSIVQTEPLSSVPEKKSVAFIVCADPTCEILGGFLEDAVSTFGWEFTAINAPATDFGSAVQQAIDLDVDYIAGTGSDIATFKTAFDAAEEAGIPYFSCYSSDVPAGPENNLYANCYDVTANDAYGKALTSWMIQDGDGSASIGVVSIPEFPTLAASAAAVHRYADELCEACAVKDLELTVDDLVSGGSPNAIVSFLQSNPDIEYLYLTFGNFEVGLGQALKSAGLDGVKVVGVQPQQPQVKSMISGDTDAWLATPQENAMWTLADQMARVATGDWNVEQERAATIPPVYILDSVEDAEAIEDLADGWPGPDGFKDQYKALWGVG</sequence>
<dbReference type="InterPro" id="IPR028082">
    <property type="entry name" value="Peripla_BP_I"/>
</dbReference>
<name>A0A4S8NDY6_9ACTN</name>
<dbReference type="EMBL" id="STGW01000004">
    <property type="protein sequence ID" value="THV14773.1"/>
    <property type="molecule type" value="Genomic_DNA"/>
</dbReference>
<feature type="domain" description="Periplasmic binding protein" evidence="2">
    <location>
        <begin position="87"/>
        <end position="326"/>
    </location>
</feature>
<evidence type="ECO:0000313" key="4">
    <source>
        <dbReference type="Proteomes" id="UP000307087"/>
    </source>
</evidence>
<keyword evidence="4" id="KW-1185">Reference proteome</keyword>
<dbReference type="RefSeq" id="WP_136562535.1">
    <property type="nucleotide sequence ID" value="NZ_BAABLS010000008.1"/>
</dbReference>
<dbReference type="Pfam" id="PF13407">
    <property type="entry name" value="Peripla_BP_4"/>
    <property type="match status" value="1"/>
</dbReference>
<keyword evidence="1" id="KW-0732">Signal</keyword>
<accession>A0A4S8NDY6</accession>
<dbReference type="OrthoDB" id="3460818at2"/>
<reference evidence="3 4" key="1">
    <citation type="journal article" date="2009" name="Int. J. Syst. Evol. Microbiol.">
        <title>Nocardioides caeni sp. nov., isolated from wastewater.</title>
        <authorList>
            <person name="Yoon J.H."/>
            <person name="Kang S.J."/>
            <person name="Park S."/>
            <person name="Kim W."/>
            <person name="Oh T.K."/>
        </authorList>
    </citation>
    <scope>NUCLEOTIDE SEQUENCE [LARGE SCALE GENOMIC DNA]</scope>
    <source>
        <strain evidence="3 4">DSM 23134</strain>
    </source>
</reference>
<feature type="chain" id="PRO_5038619083" evidence="1">
    <location>
        <begin position="32"/>
        <end position="377"/>
    </location>
</feature>
<dbReference type="Gene3D" id="3.40.50.2300">
    <property type="match status" value="2"/>
</dbReference>
<dbReference type="InterPro" id="IPR025997">
    <property type="entry name" value="SBP_2_dom"/>
</dbReference>
<dbReference type="PROSITE" id="PS51257">
    <property type="entry name" value="PROKAR_LIPOPROTEIN"/>
    <property type="match status" value="1"/>
</dbReference>
<comment type="caution">
    <text evidence="3">The sequence shown here is derived from an EMBL/GenBank/DDBJ whole genome shotgun (WGS) entry which is preliminary data.</text>
</comment>
<gene>
    <name evidence="3" type="ORF">E9934_09000</name>
</gene>
<evidence type="ECO:0000313" key="3">
    <source>
        <dbReference type="EMBL" id="THV14773.1"/>
    </source>
</evidence>
<organism evidence="3 4">
    <name type="scientific">Nocardioides caeni</name>
    <dbReference type="NCBI Taxonomy" id="574700"/>
    <lineage>
        <taxon>Bacteria</taxon>
        <taxon>Bacillati</taxon>
        <taxon>Actinomycetota</taxon>
        <taxon>Actinomycetes</taxon>
        <taxon>Propionibacteriales</taxon>
        <taxon>Nocardioidaceae</taxon>
        <taxon>Nocardioides</taxon>
    </lineage>
</organism>
<proteinExistence type="predicted"/>